<keyword evidence="6 9" id="KW-1133">Transmembrane helix</keyword>
<evidence type="ECO:0000256" key="2">
    <source>
        <dbReference type="ARBA" id="ARBA00022448"/>
    </source>
</evidence>
<feature type="transmembrane region" description="Helical" evidence="9">
    <location>
        <begin position="500"/>
        <end position="530"/>
    </location>
</feature>
<evidence type="ECO:0000313" key="12">
    <source>
        <dbReference type="EMBL" id="HGC44114.1"/>
    </source>
</evidence>
<feature type="transmembrane region" description="Helical" evidence="9">
    <location>
        <begin position="89"/>
        <end position="111"/>
    </location>
</feature>
<evidence type="ECO:0000256" key="5">
    <source>
        <dbReference type="ARBA" id="ARBA00022692"/>
    </source>
</evidence>
<protein>
    <submittedName>
        <fullName evidence="12">TRAP transporter large permease subunit</fullName>
    </submittedName>
</protein>
<keyword evidence="4 8" id="KW-0997">Cell inner membrane</keyword>
<feature type="transmembrane region" description="Helical" evidence="9">
    <location>
        <begin position="542"/>
        <end position="563"/>
    </location>
</feature>
<dbReference type="PANTHER" id="PTHR33362:SF2">
    <property type="entry name" value="TRAP TRANSPORTER LARGE PERMEASE PROTEIN"/>
    <property type="match status" value="1"/>
</dbReference>
<sequence>MRNGLRALARLIDRLTDLAAAILVVVEVMVLFAGVIARYGFGNPLVWSDELAGALFLWLAMLGAAIALRRGEHMRLGTLVALAPPGFRARLDAFASAIVIVFVIEIIGPAFVYAQEQWQITSPALEFPDGLRVASLVVGAGLMALVAARRLFAASGLAGGLGAFAVIALTGVLLVLAQPVFARLGNWNLVVFFVGLVALAVAIGVPIAFAFGTATLSYLALTTHIPLGIVVSRMDGGMSGMVLLAVPLFIFLGLLIEMTGLARALVGFLAALLGHLRGGLAYVLIVAMYLVSGISGSKAADMAAVAPALFPEMRARGAKPGQLVALLASSGAMAETIPPSLVLITIGSVTGVSIAGLFNGGVLPAAVGALGLALVVFFQARREALGTAPRQGGREIARRFVIALPALVLPFLIRAAVVDGIATATEVSTVGVVYTIVVGLLVYRQFDWRRLGAILIETASLSGAILLIIGTATAMGWALTQSGFSRALVAAVTAMPGGRAGFFAASIAAFAVLGSLLEGIPAIILFGPLLFPAARALHIAEIHYAIVVVLAMGLGLFAPPFGVGFYAACAIGRVSPDEAITRIWPYLGILLLAVVLVAALPWLSVGWG</sequence>
<dbReference type="AlphaFoldDB" id="A0A8J4M7D0"/>
<dbReference type="PANTHER" id="PTHR33362">
    <property type="entry name" value="SIALIC ACID TRAP TRANSPORTER PERMEASE PROTEIN SIAT-RELATED"/>
    <property type="match status" value="1"/>
</dbReference>
<feature type="transmembrane region" description="Helical" evidence="9">
    <location>
        <begin position="242"/>
        <end position="262"/>
    </location>
</feature>
<accession>A0A8J4M7D0</accession>
<feature type="transmembrane region" description="Helical" evidence="9">
    <location>
        <begin position="51"/>
        <end position="68"/>
    </location>
</feature>
<feature type="transmembrane region" description="Helical" evidence="9">
    <location>
        <begin position="155"/>
        <end position="177"/>
    </location>
</feature>
<feature type="transmembrane region" description="Helical" evidence="9">
    <location>
        <begin position="423"/>
        <end position="443"/>
    </location>
</feature>
<reference evidence="12" key="1">
    <citation type="journal article" date="2020" name="mSystems">
        <title>Genome- and Community-Level Interaction Insights into Carbon Utilization and Element Cycling Functions of Hydrothermarchaeota in Hydrothermal Sediment.</title>
        <authorList>
            <person name="Zhou Z."/>
            <person name="Liu Y."/>
            <person name="Xu W."/>
            <person name="Pan J."/>
            <person name="Luo Z.H."/>
            <person name="Li M."/>
        </authorList>
    </citation>
    <scope>NUCLEOTIDE SEQUENCE</scope>
    <source>
        <strain evidence="12">SpSt-997</strain>
    </source>
</reference>
<keyword evidence="5 9" id="KW-0812">Transmembrane</keyword>
<feature type="transmembrane region" description="Helical" evidence="9">
    <location>
        <begin position="189"/>
        <end position="221"/>
    </location>
</feature>
<feature type="transmembrane region" description="Helical" evidence="9">
    <location>
        <begin position="455"/>
        <end position="480"/>
    </location>
</feature>
<gene>
    <name evidence="12" type="ORF">ENY07_12975</name>
</gene>
<dbReference type="InterPro" id="IPR055348">
    <property type="entry name" value="DctQ"/>
</dbReference>
<evidence type="ECO:0000256" key="4">
    <source>
        <dbReference type="ARBA" id="ARBA00022519"/>
    </source>
</evidence>
<name>A0A8J4M7D0_9PROT</name>
<dbReference type="EMBL" id="DTQM01000246">
    <property type="protein sequence ID" value="HGC44114.1"/>
    <property type="molecule type" value="Genomic_DNA"/>
</dbReference>
<evidence type="ECO:0000256" key="6">
    <source>
        <dbReference type="ARBA" id="ARBA00022989"/>
    </source>
</evidence>
<dbReference type="GO" id="GO:0022857">
    <property type="term" value="F:transmembrane transporter activity"/>
    <property type="evidence" value="ECO:0007669"/>
    <property type="project" value="UniProtKB-UniRule"/>
</dbReference>
<feature type="transmembrane region" description="Helical" evidence="9">
    <location>
        <begin position="268"/>
        <end position="291"/>
    </location>
</feature>
<proteinExistence type="predicted"/>
<keyword evidence="2 8" id="KW-0813">Transport</keyword>
<evidence type="ECO:0000259" key="10">
    <source>
        <dbReference type="Pfam" id="PF04290"/>
    </source>
</evidence>
<comment type="function">
    <text evidence="8">Part of the tripartite ATP-independent periplasmic (TRAP) transport system.</text>
</comment>
<feature type="domain" description="Tripartite ATP-independent periplasmic transporters DctQ component" evidence="10">
    <location>
        <begin position="28"/>
        <end position="152"/>
    </location>
</feature>
<feature type="transmembrane region" description="Helical" evidence="9">
    <location>
        <begin position="352"/>
        <end position="378"/>
    </location>
</feature>
<feature type="transmembrane region" description="Helical" evidence="9">
    <location>
        <begin position="399"/>
        <end position="417"/>
    </location>
</feature>
<evidence type="ECO:0000259" key="11">
    <source>
        <dbReference type="Pfam" id="PF06808"/>
    </source>
</evidence>
<dbReference type="InterPro" id="IPR010656">
    <property type="entry name" value="DctM"/>
</dbReference>
<comment type="caution">
    <text evidence="12">The sequence shown here is derived from an EMBL/GenBank/DDBJ whole genome shotgun (WGS) entry which is preliminary data.</text>
</comment>
<evidence type="ECO:0000256" key="8">
    <source>
        <dbReference type="RuleBase" id="RU369079"/>
    </source>
</evidence>
<feature type="domain" description="TRAP C4-dicarboxylate transport system permease DctM subunit" evidence="11">
    <location>
        <begin position="195"/>
        <end position="603"/>
    </location>
</feature>
<dbReference type="InterPro" id="IPR004681">
    <property type="entry name" value="TRAP_DctM"/>
</dbReference>
<dbReference type="GO" id="GO:0005886">
    <property type="term" value="C:plasma membrane"/>
    <property type="evidence" value="ECO:0007669"/>
    <property type="project" value="UniProtKB-SubCell"/>
</dbReference>
<evidence type="ECO:0000256" key="3">
    <source>
        <dbReference type="ARBA" id="ARBA00022475"/>
    </source>
</evidence>
<feature type="transmembrane region" description="Helical" evidence="9">
    <location>
        <begin position="323"/>
        <end position="346"/>
    </location>
</feature>
<dbReference type="Pfam" id="PF06808">
    <property type="entry name" value="DctM"/>
    <property type="match status" value="1"/>
</dbReference>
<feature type="transmembrane region" description="Helical" evidence="9">
    <location>
        <begin position="583"/>
        <end position="603"/>
    </location>
</feature>
<evidence type="ECO:0000256" key="1">
    <source>
        <dbReference type="ARBA" id="ARBA00004429"/>
    </source>
</evidence>
<keyword evidence="3" id="KW-1003">Cell membrane</keyword>
<keyword evidence="7 9" id="KW-0472">Membrane</keyword>
<feature type="transmembrane region" description="Helical" evidence="9">
    <location>
        <begin position="131"/>
        <end position="148"/>
    </location>
</feature>
<dbReference type="Pfam" id="PF04290">
    <property type="entry name" value="DctQ"/>
    <property type="match status" value="1"/>
</dbReference>
<evidence type="ECO:0000256" key="7">
    <source>
        <dbReference type="ARBA" id="ARBA00023136"/>
    </source>
</evidence>
<comment type="subcellular location">
    <subcellularLocation>
        <location evidence="1 8">Cell inner membrane</location>
        <topology evidence="1 8">Multi-pass membrane protein</topology>
    </subcellularLocation>
</comment>
<feature type="transmembrane region" description="Helical" evidence="9">
    <location>
        <begin position="20"/>
        <end position="39"/>
    </location>
</feature>
<organism evidence="12">
    <name type="scientific">Acidicaldus sp</name>
    <dbReference type="NCBI Taxonomy" id="1872105"/>
    <lineage>
        <taxon>Bacteria</taxon>
        <taxon>Pseudomonadati</taxon>
        <taxon>Pseudomonadota</taxon>
        <taxon>Alphaproteobacteria</taxon>
        <taxon>Acetobacterales</taxon>
        <taxon>Acetobacteraceae</taxon>
        <taxon>Acidicaldus</taxon>
    </lineage>
</organism>
<evidence type="ECO:0000256" key="9">
    <source>
        <dbReference type="SAM" id="Phobius"/>
    </source>
</evidence>
<dbReference type="NCBIfam" id="TIGR00786">
    <property type="entry name" value="dctM"/>
    <property type="match status" value="1"/>
</dbReference>